<evidence type="ECO:0000313" key="2">
    <source>
        <dbReference type="Proteomes" id="UP000018440"/>
    </source>
</evidence>
<reference evidence="1 2" key="1">
    <citation type="submission" date="2013-02" db="EMBL/GenBank/DDBJ databases">
        <title>The Genome Sequence of Acinetobacter schindleri CIP 107287.</title>
        <authorList>
            <consortium name="The Broad Institute Genome Sequencing Platform"/>
            <consortium name="The Broad Institute Genome Sequencing Center for Infectious Disease"/>
            <person name="Cerqueira G."/>
            <person name="Feldgarden M."/>
            <person name="Courvalin P."/>
            <person name="Perichon B."/>
            <person name="Grillot-Courvalin C."/>
            <person name="Clermont D."/>
            <person name="Rocha E."/>
            <person name="Yoon E.-J."/>
            <person name="Nemec A."/>
            <person name="Walker B."/>
            <person name="Young S.K."/>
            <person name="Zeng Q."/>
            <person name="Gargeya S."/>
            <person name="Fitzgerald M."/>
            <person name="Haas B."/>
            <person name="Abouelleil A."/>
            <person name="Alvarado L."/>
            <person name="Arachchi H.M."/>
            <person name="Berlin A.M."/>
            <person name="Chapman S.B."/>
            <person name="Dewar J."/>
            <person name="Goldberg J."/>
            <person name="Griggs A."/>
            <person name="Gujja S."/>
            <person name="Hansen M."/>
            <person name="Howarth C."/>
            <person name="Imamovic A."/>
            <person name="Larimer J."/>
            <person name="McCowan C."/>
            <person name="Murphy C."/>
            <person name="Neiman D."/>
            <person name="Pearson M."/>
            <person name="Priest M."/>
            <person name="Roberts A."/>
            <person name="Saif S."/>
            <person name="Shea T."/>
            <person name="Sisk P."/>
            <person name="Sykes S."/>
            <person name="Wortman J."/>
            <person name="Nusbaum C."/>
            <person name="Birren B."/>
        </authorList>
    </citation>
    <scope>NUCLEOTIDE SEQUENCE [LARGE SCALE GENOMIC DNA]</scope>
    <source>
        <strain evidence="1 2">CIP 107287</strain>
    </source>
</reference>
<comment type="caution">
    <text evidence="1">The sequence shown here is derived from an EMBL/GenBank/DDBJ whole genome shotgun (WGS) entry which is preliminary data.</text>
</comment>
<proteinExistence type="predicted"/>
<accession>N8Z2S7</accession>
<dbReference type="EMBL" id="APPQ01000031">
    <property type="protein sequence ID" value="ENV43236.1"/>
    <property type="molecule type" value="Genomic_DNA"/>
</dbReference>
<organism evidence="1 2">
    <name type="scientific">Acinetobacter schindleri CIP 107287</name>
    <dbReference type="NCBI Taxonomy" id="1217988"/>
    <lineage>
        <taxon>Bacteria</taxon>
        <taxon>Pseudomonadati</taxon>
        <taxon>Pseudomonadota</taxon>
        <taxon>Gammaproteobacteria</taxon>
        <taxon>Moraxellales</taxon>
        <taxon>Moraxellaceae</taxon>
        <taxon>Acinetobacter</taxon>
    </lineage>
</organism>
<dbReference type="Proteomes" id="UP000018440">
    <property type="component" value="Unassembled WGS sequence"/>
</dbReference>
<gene>
    <name evidence="1" type="ORF">F955_02783</name>
</gene>
<evidence type="ECO:0000313" key="1">
    <source>
        <dbReference type="EMBL" id="ENV43236.1"/>
    </source>
</evidence>
<name>N8Z2S7_9GAMM</name>
<dbReference type="AlphaFoldDB" id="N8Z2S7"/>
<protein>
    <submittedName>
        <fullName evidence="1">Uncharacterized protein</fullName>
    </submittedName>
</protein>
<sequence length="66" mass="7333">MGNMNQPSFAKQQGIIVFPRPCTFCDSNHNVALNFGLWVCESCVSNINQANSDVLHLDNKKLPVNL</sequence>
<dbReference type="HOGENOM" id="CLU_2821211_0_0_6"/>